<dbReference type="CDD" id="cd00056">
    <property type="entry name" value="ENDO3c"/>
    <property type="match status" value="1"/>
</dbReference>
<evidence type="ECO:0000256" key="4">
    <source>
        <dbReference type="SAM" id="MobiDB-lite"/>
    </source>
</evidence>
<evidence type="ECO:0000259" key="5">
    <source>
        <dbReference type="SMART" id="SM00478"/>
    </source>
</evidence>
<feature type="region of interest" description="Disordered" evidence="4">
    <location>
        <begin position="1"/>
        <end position="44"/>
    </location>
</feature>
<dbReference type="Proteomes" id="UP000054498">
    <property type="component" value="Unassembled WGS sequence"/>
</dbReference>
<dbReference type="EMBL" id="KK100268">
    <property type="protein sequence ID" value="KIZ07374.1"/>
    <property type="molecule type" value="Genomic_DNA"/>
</dbReference>
<evidence type="ECO:0000313" key="7">
    <source>
        <dbReference type="Proteomes" id="UP000054498"/>
    </source>
</evidence>
<organism evidence="6 7">
    <name type="scientific">Monoraphidium neglectum</name>
    <dbReference type="NCBI Taxonomy" id="145388"/>
    <lineage>
        <taxon>Eukaryota</taxon>
        <taxon>Viridiplantae</taxon>
        <taxon>Chlorophyta</taxon>
        <taxon>core chlorophytes</taxon>
        <taxon>Chlorophyceae</taxon>
        <taxon>CS clade</taxon>
        <taxon>Sphaeropleales</taxon>
        <taxon>Selenastraceae</taxon>
        <taxon>Monoraphidium</taxon>
    </lineage>
</organism>
<proteinExistence type="inferred from homology"/>
<protein>
    <submittedName>
        <fullName evidence="6">DNA-3-methyladenine glycosylase II</fullName>
        <ecNumber evidence="6">3.2.2.21</ecNumber>
    </submittedName>
</protein>
<dbReference type="GO" id="GO:0032993">
    <property type="term" value="C:protein-DNA complex"/>
    <property type="evidence" value="ECO:0007669"/>
    <property type="project" value="TreeGrafter"/>
</dbReference>
<keyword evidence="3" id="KW-0234">DNA repair</keyword>
<dbReference type="RefSeq" id="XP_013906393.1">
    <property type="nucleotide sequence ID" value="XM_014050939.1"/>
</dbReference>
<dbReference type="InterPro" id="IPR003265">
    <property type="entry name" value="HhH-GPD_domain"/>
</dbReference>
<evidence type="ECO:0000313" key="6">
    <source>
        <dbReference type="EMBL" id="KIZ07374.1"/>
    </source>
</evidence>
<sequence length="307" mass="31667">MQLRKRKLTDIAAQATAGSGAGDGVADDDPPTPPQPAAASGLRATPRHVAAPIPISFAAAAAAADGLALAAAAAPVALSTPDELRHAVAHLRAADPVLARLIDAQGDALPERLLLKNGDCFHALARSIVYQQLSTKAASTIMGRVLAACGCAGGVALTPAALRRADEASLRAAGLSARKASYLQSLAVHHDAGTVTAAAVTALADDAAITALTQVKGIGVWTAHMFLMFQLGRPDVLPVGDLGVRQGMRAAYGLKAPPGPEEMEAVAERWRPYRSVGAWYMWRALEGAQVMNKGNGSSTKRIKQSKA</sequence>
<feature type="domain" description="HhH-GPD" evidence="5">
    <location>
        <begin position="129"/>
        <end position="286"/>
    </location>
</feature>
<dbReference type="GO" id="GO:0008725">
    <property type="term" value="F:DNA-3-methyladenine glycosylase activity"/>
    <property type="evidence" value="ECO:0007669"/>
    <property type="project" value="TreeGrafter"/>
</dbReference>
<dbReference type="STRING" id="145388.A0A0D2LLZ0"/>
<dbReference type="GO" id="GO:0006307">
    <property type="term" value="P:DNA alkylation repair"/>
    <property type="evidence" value="ECO:0007669"/>
    <property type="project" value="TreeGrafter"/>
</dbReference>
<dbReference type="SMART" id="SM00478">
    <property type="entry name" value="ENDO3c"/>
    <property type="match status" value="1"/>
</dbReference>
<dbReference type="InterPro" id="IPR011257">
    <property type="entry name" value="DNA_glycosylase"/>
</dbReference>
<dbReference type="GO" id="GO:0006285">
    <property type="term" value="P:base-excision repair, AP site formation"/>
    <property type="evidence" value="ECO:0007669"/>
    <property type="project" value="TreeGrafter"/>
</dbReference>
<keyword evidence="7" id="KW-1185">Reference proteome</keyword>
<dbReference type="Gene3D" id="1.10.1670.40">
    <property type="match status" value="1"/>
</dbReference>
<reference evidence="6 7" key="1">
    <citation type="journal article" date="2013" name="BMC Genomics">
        <title>Reconstruction of the lipid metabolism for the microalga Monoraphidium neglectum from its genome sequence reveals characteristics suitable for biofuel production.</title>
        <authorList>
            <person name="Bogen C."/>
            <person name="Al-Dilaimi A."/>
            <person name="Albersmeier A."/>
            <person name="Wichmann J."/>
            <person name="Grundmann M."/>
            <person name="Rupp O."/>
            <person name="Lauersen K.J."/>
            <person name="Blifernez-Klassen O."/>
            <person name="Kalinowski J."/>
            <person name="Goesmann A."/>
            <person name="Mussgnug J.H."/>
            <person name="Kruse O."/>
        </authorList>
    </citation>
    <scope>NUCLEOTIDE SEQUENCE [LARGE SCALE GENOMIC DNA]</scope>
    <source>
        <strain evidence="6 7">SAG 48.87</strain>
    </source>
</reference>
<evidence type="ECO:0000256" key="3">
    <source>
        <dbReference type="ARBA" id="ARBA00023204"/>
    </source>
</evidence>
<dbReference type="GO" id="GO:0032131">
    <property type="term" value="F:alkylated DNA binding"/>
    <property type="evidence" value="ECO:0007669"/>
    <property type="project" value="TreeGrafter"/>
</dbReference>
<dbReference type="AlphaFoldDB" id="A0A0D2LLZ0"/>
<comment type="similarity">
    <text evidence="1">Belongs to the alkylbase DNA glycosidase AlkA family.</text>
</comment>
<dbReference type="SUPFAM" id="SSF48150">
    <property type="entry name" value="DNA-glycosylase"/>
    <property type="match status" value="1"/>
</dbReference>
<name>A0A0D2LLZ0_9CHLO</name>
<dbReference type="PANTHER" id="PTHR43003">
    <property type="entry name" value="DNA-3-METHYLADENINE GLYCOSYLASE"/>
    <property type="match status" value="1"/>
</dbReference>
<accession>A0A0D2LLZ0</accession>
<dbReference type="FunFam" id="1.10.340.30:FF:000004">
    <property type="entry name" value="DNA-3-methyladenine glycosylase II"/>
    <property type="match status" value="1"/>
</dbReference>
<evidence type="ECO:0000256" key="1">
    <source>
        <dbReference type="ARBA" id="ARBA00010817"/>
    </source>
</evidence>
<keyword evidence="2" id="KW-0227">DNA damage</keyword>
<dbReference type="InterPro" id="IPR051912">
    <property type="entry name" value="Alkylbase_DNA_Glycosylase/TA"/>
</dbReference>
<dbReference type="EC" id="3.2.2.21" evidence="6"/>
<gene>
    <name evidence="6" type="ORF">MNEG_0581</name>
</gene>
<keyword evidence="6" id="KW-0378">Hydrolase</keyword>
<dbReference type="Pfam" id="PF00730">
    <property type="entry name" value="HhH-GPD"/>
    <property type="match status" value="1"/>
</dbReference>
<dbReference type="OrthoDB" id="415889at2759"/>
<dbReference type="PANTHER" id="PTHR43003:SF5">
    <property type="entry name" value="DNA-3-METHYLADENINE GLYCOSYLASE"/>
    <property type="match status" value="1"/>
</dbReference>
<dbReference type="GeneID" id="25726699"/>
<dbReference type="GO" id="GO:0005634">
    <property type="term" value="C:nucleus"/>
    <property type="evidence" value="ECO:0007669"/>
    <property type="project" value="TreeGrafter"/>
</dbReference>
<keyword evidence="6" id="KW-0326">Glycosidase</keyword>
<dbReference type="Gene3D" id="1.10.340.30">
    <property type="entry name" value="Hypothetical protein, domain 2"/>
    <property type="match status" value="1"/>
</dbReference>
<dbReference type="GO" id="GO:0043916">
    <property type="term" value="F:DNA-7-methylguanine glycosylase activity"/>
    <property type="evidence" value="ECO:0007669"/>
    <property type="project" value="TreeGrafter"/>
</dbReference>
<evidence type="ECO:0000256" key="2">
    <source>
        <dbReference type="ARBA" id="ARBA00022763"/>
    </source>
</evidence>
<dbReference type="KEGG" id="mng:MNEG_0581"/>